<feature type="compositionally biased region" description="Basic residues" evidence="2">
    <location>
        <begin position="761"/>
        <end position="770"/>
    </location>
</feature>
<feature type="compositionally biased region" description="Polar residues" evidence="2">
    <location>
        <begin position="583"/>
        <end position="595"/>
    </location>
</feature>
<feature type="region of interest" description="Disordered" evidence="2">
    <location>
        <begin position="562"/>
        <end position="830"/>
    </location>
</feature>
<evidence type="ECO:0000256" key="3">
    <source>
        <dbReference type="SAM" id="Phobius"/>
    </source>
</evidence>
<proteinExistence type="predicted"/>
<dbReference type="EMBL" id="BSEC01000001">
    <property type="protein sequence ID" value="GLI91777.1"/>
    <property type="molecule type" value="Genomic_DNA"/>
</dbReference>
<dbReference type="AlphaFoldDB" id="A0A9W6LQV3"/>
<evidence type="ECO:0000313" key="5">
    <source>
        <dbReference type="Proteomes" id="UP001144323"/>
    </source>
</evidence>
<feature type="compositionally biased region" description="Low complexity" evidence="2">
    <location>
        <begin position="664"/>
        <end position="673"/>
    </location>
</feature>
<dbReference type="InterPro" id="IPR012683">
    <property type="entry name" value="CHP02302_TM"/>
</dbReference>
<feature type="compositionally biased region" description="Basic and acidic residues" evidence="2">
    <location>
        <begin position="730"/>
        <end position="744"/>
    </location>
</feature>
<feature type="region of interest" description="Disordered" evidence="2">
    <location>
        <begin position="527"/>
        <end position="547"/>
    </location>
</feature>
<gene>
    <name evidence="4" type="ORF">LMG27198_07690</name>
</gene>
<feature type="compositionally biased region" description="Basic and acidic residues" evidence="2">
    <location>
        <begin position="699"/>
        <end position="708"/>
    </location>
</feature>
<keyword evidence="3" id="KW-0812">Transmembrane</keyword>
<protein>
    <submittedName>
        <fullName evidence="4">TIGR02302 family protein</fullName>
    </submittedName>
</protein>
<organism evidence="4 5">
    <name type="scientific">Methylocystis echinoides</name>
    <dbReference type="NCBI Taxonomy" id="29468"/>
    <lineage>
        <taxon>Bacteria</taxon>
        <taxon>Pseudomonadati</taxon>
        <taxon>Pseudomonadota</taxon>
        <taxon>Alphaproteobacteria</taxon>
        <taxon>Hyphomicrobiales</taxon>
        <taxon>Methylocystaceae</taxon>
        <taxon>Methylocystis</taxon>
    </lineage>
</organism>
<evidence type="ECO:0000256" key="2">
    <source>
        <dbReference type="SAM" id="MobiDB-lite"/>
    </source>
</evidence>
<feature type="transmembrane region" description="Helical" evidence="3">
    <location>
        <begin position="70"/>
        <end position="89"/>
    </location>
</feature>
<feature type="compositionally biased region" description="Basic and acidic residues" evidence="2">
    <location>
        <begin position="674"/>
        <end position="690"/>
    </location>
</feature>
<dbReference type="Pfam" id="PF13779">
    <property type="entry name" value="DUF4175"/>
    <property type="match status" value="1"/>
</dbReference>
<dbReference type="Proteomes" id="UP001144323">
    <property type="component" value="Unassembled WGS sequence"/>
</dbReference>
<feature type="compositionally biased region" description="Basic and acidic residues" evidence="2">
    <location>
        <begin position="802"/>
        <end position="819"/>
    </location>
</feature>
<accession>A0A9W6LQV3</accession>
<name>A0A9W6LQV3_9HYPH</name>
<keyword evidence="5" id="KW-1185">Reference proteome</keyword>
<sequence>MLKLPRKPVRKQAPRPEGAETLDAALGRSARAMLLERLLRLGAALTTLALFFLTLSWIGLWGAIPLEARMTGVGLFGFAALFLTLREVLRGLPRRRAAAARLDAEAEGSLKPAASLDDTLANDDPASAALWTVHRRRLLDALARTPVAPPRPRLPERDPYALRAFALVAAVAAAFVAGDEKRARLAAAFDWRVVHRLDATQRLDAWFEPPAYTGRPPIVLAQESGAVEAPVNSTLRLRPNDVAVSTDGALAATTGEGKERAYTLAGPARLDLPDGRSFEVTALPDLAPRIALAEPPQNNARGTMTLSYRLEDDYGVVSAEAIFERKEAGRRALYAPPRLPLDLPAGAGGLGDGRATLDLADSPYGGAKVIMRLAARDAAGNEGASTPVDVTLPQRLFVKPLARALAEQRRILALNPDAQANVRTALEALSLAPEAFETPSAIHLGLRAARRGLEGKRSDDELRGVADMLWAMALKLEDGDASEAERDLRAAEKALREALARGDSEEEIAARTQELRAALDKFLEQVGARPSPPGEERQSAEDSDNVTADDLQSMLDEIEQAAKSGDTAQAQKLLDELQDIMENAQTGDAGGQQSAARKARQREMQRALGEIDQLARDEQQLRDETFKGLQSPFEDDPRKQRGKGGKAQQRGEPQDEEEPRQDAEAGAQQQRQQALREKLERQQDALKGEAGEAGEELDEARKAMKEAESALGPGGEGRGKAVESQGRAVESLRKGADKLARQMRGEGQQGAEGEEGQNGKGKGKRTRHGKGRDPLGRSSGGEASTRGKYDPLGLPPAQRAHRVQEELRRRLGQPERPVEELDYLQRLLTR</sequence>
<dbReference type="RefSeq" id="WP_281800594.1">
    <property type="nucleotide sequence ID" value="NZ_BSEC01000001.1"/>
</dbReference>
<evidence type="ECO:0000313" key="4">
    <source>
        <dbReference type="EMBL" id="GLI91777.1"/>
    </source>
</evidence>
<evidence type="ECO:0000256" key="1">
    <source>
        <dbReference type="SAM" id="Coils"/>
    </source>
</evidence>
<feature type="coiled-coil region" evidence="1">
    <location>
        <begin position="474"/>
        <end position="501"/>
    </location>
</feature>
<keyword evidence="3" id="KW-0472">Membrane</keyword>
<feature type="transmembrane region" description="Helical" evidence="3">
    <location>
        <begin position="38"/>
        <end position="64"/>
    </location>
</feature>
<feature type="compositionally biased region" description="Basic and acidic residues" evidence="2">
    <location>
        <begin position="613"/>
        <end position="626"/>
    </location>
</feature>
<reference evidence="4" key="1">
    <citation type="journal article" date="2023" name="Int. J. Syst. Evol. Microbiol.">
        <title>Methylocystis iwaonis sp. nov., a type II methane-oxidizing bacterium from surface soil of a rice paddy field in Japan, and emended description of the genus Methylocystis (ex Whittenbury et al. 1970) Bowman et al. 1993.</title>
        <authorList>
            <person name="Kaise H."/>
            <person name="Sawadogo J.B."/>
            <person name="Alam M.S."/>
            <person name="Ueno C."/>
            <person name="Dianou D."/>
            <person name="Shinjo R."/>
            <person name="Asakawa S."/>
        </authorList>
    </citation>
    <scope>NUCLEOTIDE SEQUENCE</scope>
    <source>
        <strain evidence="4">LMG27198</strain>
    </source>
</reference>
<keyword evidence="3" id="KW-1133">Transmembrane helix</keyword>
<dbReference type="NCBIfam" id="TIGR02302">
    <property type="entry name" value="aProt_lowcomp"/>
    <property type="match status" value="1"/>
</dbReference>
<keyword evidence="1" id="KW-0175">Coiled coil</keyword>
<comment type="caution">
    <text evidence="4">The sequence shown here is derived from an EMBL/GenBank/DDBJ whole genome shotgun (WGS) entry which is preliminary data.</text>
</comment>
<feature type="transmembrane region" description="Helical" evidence="3">
    <location>
        <begin position="160"/>
        <end position="178"/>
    </location>
</feature>